<dbReference type="SUPFAM" id="SSF56655">
    <property type="entry name" value="Carbohydrate phosphatase"/>
    <property type="match status" value="1"/>
</dbReference>
<organism evidence="1">
    <name type="scientific">hydrothermal vent metagenome</name>
    <dbReference type="NCBI Taxonomy" id="652676"/>
    <lineage>
        <taxon>unclassified sequences</taxon>
        <taxon>metagenomes</taxon>
        <taxon>ecological metagenomes</taxon>
    </lineage>
</organism>
<gene>
    <name evidence="1" type="ORF">MNBD_GAMMA04-1847</name>
</gene>
<accession>A0A3B0VKX6</accession>
<proteinExistence type="predicted"/>
<dbReference type="EMBL" id="UOFB01000026">
    <property type="protein sequence ID" value="VAW44205.1"/>
    <property type="molecule type" value="Genomic_DNA"/>
</dbReference>
<sequence length="88" mass="9902">MPNHPFTDASNWLKLKTGLTQLAKTEVLARFEQVSVEVKQDGSLLTEADTQMQIKTQAFLEKNWPEFAFLGEESSLASQENAMLSEQV</sequence>
<evidence type="ECO:0000313" key="1">
    <source>
        <dbReference type="EMBL" id="VAW44205.1"/>
    </source>
</evidence>
<feature type="non-terminal residue" evidence="1">
    <location>
        <position position="88"/>
    </location>
</feature>
<reference evidence="1" key="1">
    <citation type="submission" date="2018-06" db="EMBL/GenBank/DDBJ databases">
        <authorList>
            <person name="Zhirakovskaya E."/>
        </authorList>
    </citation>
    <scope>NUCLEOTIDE SEQUENCE</scope>
</reference>
<dbReference type="Gene3D" id="3.30.540.10">
    <property type="entry name" value="Fructose-1,6-Bisphosphatase, subunit A, domain 1"/>
    <property type="match status" value="1"/>
</dbReference>
<dbReference type="AlphaFoldDB" id="A0A3B0VKX6"/>
<name>A0A3B0VKX6_9ZZZZ</name>
<protein>
    <submittedName>
        <fullName evidence="1">Uncharacterized protein</fullName>
    </submittedName>
</protein>